<proteinExistence type="predicted"/>
<dbReference type="Pfam" id="PF00111">
    <property type="entry name" value="Fer2"/>
    <property type="match status" value="1"/>
</dbReference>
<keyword evidence="4" id="KW-1185">Reference proteome</keyword>
<reference evidence="3 4" key="1">
    <citation type="submission" date="2016-10" db="EMBL/GenBank/DDBJ databases">
        <authorList>
            <person name="de Groot N.N."/>
        </authorList>
    </citation>
    <scope>NUCLEOTIDE SEQUENCE [LARGE SCALE GENOMIC DNA]</scope>
    <source>
        <strain evidence="3 4">DSM 46701</strain>
    </source>
</reference>
<gene>
    <name evidence="3" type="ORF">SAMN05444955_1204</name>
</gene>
<dbReference type="InterPro" id="IPR036010">
    <property type="entry name" value="2Fe-2S_ferredoxin-like_sf"/>
</dbReference>
<dbReference type="Gene3D" id="3.10.20.30">
    <property type="match status" value="1"/>
</dbReference>
<evidence type="ECO:0000259" key="2">
    <source>
        <dbReference type="PROSITE" id="PS51085"/>
    </source>
</evidence>
<feature type="region of interest" description="Disordered" evidence="1">
    <location>
        <begin position="1"/>
        <end position="47"/>
    </location>
</feature>
<name>A0A1H8IYE5_9BACL</name>
<accession>A0A1H8IYE5</accession>
<dbReference type="InterPro" id="IPR001041">
    <property type="entry name" value="2Fe-2S_ferredoxin-type"/>
</dbReference>
<dbReference type="RefSeq" id="WP_170840005.1">
    <property type="nucleotide sequence ID" value="NZ_FOCQ01000020.1"/>
</dbReference>
<organism evidence="3 4">
    <name type="scientific">Lihuaxuella thermophila</name>
    <dbReference type="NCBI Taxonomy" id="1173111"/>
    <lineage>
        <taxon>Bacteria</taxon>
        <taxon>Bacillati</taxon>
        <taxon>Bacillota</taxon>
        <taxon>Bacilli</taxon>
        <taxon>Bacillales</taxon>
        <taxon>Thermoactinomycetaceae</taxon>
        <taxon>Lihuaxuella</taxon>
    </lineage>
</organism>
<dbReference type="AlphaFoldDB" id="A0A1H8IYE5"/>
<dbReference type="SUPFAM" id="SSF54292">
    <property type="entry name" value="2Fe-2S ferredoxin-like"/>
    <property type="match status" value="1"/>
</dbReference>
<evidence type="ECO:0000313" key="4">
    <source>
        <dbReference type="Proteomes" id="UP000199695"/>
    </source>
</evidence>
<protein>
    <submittedName>
        <fullName evidence="3">Ferredoxin</fullName>
    </submittedName>
</protein>
<feature type="domain" description="2Fe-2S ferredoxin-type" evidence="2">
    <location>
        <begin position="45"/>
        <end position="128"/>
    </location>
</feature>
<dbReference type="STRING" id="1173111.SAMN05444955_1204"/>
<evidence type="ECO:0000256" key="1">
    <source>
        <dbReference type="SAM" id="MobiDB-lite"/>
    </source>
</evidence>
<sequence length="128" mass="14050">MSKKRLTVGSLRPQAKESLPRKVNPSSAHPAPGQQHTTRQTASRPLIKLKQHDRTFTLIPVSGTTLLDAALSQHQPIDYKCRKGDCGKCKVQVLEGSACISSPAPEEISTLKKELAKGYRLACQTKIY</sequence>
<dbReference type="EMBL" id="FOCQ01000020">
    <property type="protein sequence ID" value="SEN73056.1"/>
    <property type="molecule type" value="Genomic_DNA"/>
</dbReference>
<feature type="compositionally biased region" description="Polar residues" evidence="1">
    <location>
        <begin position="34"/>
        <end position="43"/>
    </location>
</feature>
<dbReference type="PROSITE" id="PS51085">
    <property type="entry name" value="2FE2S_FER_2"/>
    <property type="match status" value="1"/>
</dbReference>
<dbReference type="Proteomes" id="UP000199695">
    <property type="component" value="Unassembled WGS sequence"/>
</dbReference>
<dbReference type="InterPro" id="IPR012675">
    <property type="entry name" value="Beta-grasp_dom_sf"/>
</dbReference>
<evidence type="ECO:0000313" key="3">
    <source>
        <dbReference type="EMBL" id="SEN73056.1"/>
    </source>
</evidence>
<dbReference type="GO" id="GO:0051536">
    <property type="term" value="F:iron-sulfur cluster binding"/>
    <property type="evidence" value="ECO:0007669"/>
    <property type="project" value="InterPro"/>
</dbReference>
<dbReference type="CDD" id="cd00207">
    <property type="entry name" value="fer2"/>
    <property type="match status" value="1"/>
</dbReference>